<evidence type="ECO:0000313" key="3">
    <source>
        <dbReference type="Proteomes" id="UP000705983"/>
    </source>
</evidence>
<dbReference type="Pfam" id="PF16268">
    <property type="entry name" value="DUF4921"/>
    <property type="match status" value="1"/>
</dbReference>
<dbReference type="InterPro" id="IPR053177">
    <property type="entry name" value="ADP-glucose_phosphorylase"/>
</dbReference>
<dbReference type="InterPro" id="IPR036265">
    <property type="entry name" value="HIT-like_sf"/>
</dbReference>
<dbReference type="Gene3D" id="3.30.428.10">
    <property type="entry name" value="HIT-like"/>
    <property type="match status" value="1"/>
</dbReference>
<dbReference type="PANTHER" id="PTHR42763:SF2">
    <property type="entry name" value="ADP-GLUCOSE PHOSPHORYLASE"/>
    <property type="match status" value="1"/>
</dbReference>
<dbReference type="SUPFAM" id="SSF54197">
    <property type="entry name" value="HIT-like"/>
    <property type="match status" value="1"/>
</dbReference>
<proteinExistence type="predicted"/>
<organism evidence="2 3">
    <name type="scientific">Flaviflexus equikiangi</name>
    <dbReference type="NCBI Taxonomy" id="2758573"/>
    <lineage>
        <taxon>Bacteria</taxon>
        <taxon>Bacillati</taxon>
        <taxon>Actinomycetota</taxon>
        <taxon>Actinomycetes</taxon>
        <taxon>Actinomycetales</taxon>
        <taxon>Actinomycetaceae</taxon>
        <taxon>Flaviflexus</taxon>
    </lineage>
</organism>
<dbReference type="Proteomes" id="UP000705983">
    <property type="component" value="Unassembled WGS sequence"/>
</dbReference>
<dbReference type="RefSeq" id="WP_182171606.1">
    <property type="nucleotide sequence ID" value="NZ_CP059676.1"/>
</dbReference>
<dbReference type="EMBL" id="JAFFJS010000006">
    <property type="protein sequence ID" value="MBM9434020.1"/>
    <property type="molecule type" value="Genomic_DNA"/>
</dbReference>
<keyword evidence="3" id="KW-1185">Reference proteome</keyword>
<evidence type="ECO:0000313" key="2">
    <source>
        <dbReference type="EMBL" id="MBM9434020.1"/>
    </source>
</evidence>
<gene>
    <name evidence="2" type="ORF">JVW63_09970</name>
</gene>
<dbReference type="PANTHER" id="PTHR42763">
    <property type="entry name" value="ADP-GLUCOSE PHOSPHORYLASE"/>
    <property type="match status" value="1"/>
</dbReference>
<sequence>MAQPHFSQPAPLTKMADGTIKQINPFSGTEVWTVPGRANRPLTLANPHPQPINQDDHGHHCAFCTQRVLDSPPEKSRIVATENGAKIVESSSVDDLATPWEFRRIPNLFEIVSFDYWTKNYGYSLPQDAALRRDKYLSDPAGKSHILNVLQAKALASGMTREEWIRIPESERLEGANAFFGGGHDVIVAKRHFVEGATMDNQLASSGTLTPAEHEWYMRLTIDAMRDLYASNRYVRYVQAFQNWLKPAGASFDHLHKQLVAIDQRSVNAEMEVAKVRSNPNMYNELGVDYAGFQNLVIAENRHAVAFAGFGHRYPTLEVYSKSAEPLPWEQSHDEQRGMSDLLHALHVATGAQVATNEEWHHKPIDVDMPMPWRILLKWRVSTLAGFEGGTKIYVNTIDPWTLRDRIVPRLLEARAQGEIASTIQIATECACKVNSLRYNPYL</sequence>
<evidence type="ECO:0000259" key="1">
    <source>
        <dbReference type="Pfam" id="PF16268"/>
    </source>
</evidence>
<accession>A0ABS2TH91</accession>
<comment type="caution">
    <text evidence="2">The sequence shown here is derived from an EMBL/GenBank/DDBJ whole genome shotgun (WGS) entry which is preliminary data.</text>
</comment>
<reference evidence="3" key="1">
    <citation type="submission" date="2021-02" db="EMBL/GenBank/DDBJ databases">
        <title>Leucobacter sp. CX169.</title>
        <authorList>
            <person name="Cheng Y."/>
        </authorList>
    </citation>
    <scope>NUCLEOTIDE SEQUENCE [LARGE SCALE GENOMIC DNA]</scope>
    <source>
        <strain evidence="3">JY899</strain>
    </source>
</reference>
<feature type="domain" description="DUF4921" evidence="1">
    <location>
        <begin position="15"/>
        <end position="439"/>
    </location>
</feature>
<protein>
    <submittedName>
        <fullName evidence="2">DUF4921 family protein</fullName>
    </submittedName>
</protein>
<dbReference type="InterPro" id="IPR032576">
    <property type="entry name" value="DUF4921"/>
</dbReference>
<name>A0ABS2TH91_9ACTO</name>